<feature type="compositionally biased region" description="Low complexity" evidence="1">
    <location>
        <begin position="35"/>
        <end position="47"/>
    </location>
</feature>
<comment type="caution">
    <text evidence="2">The sequence shown here is derived from an EMBL/GenBank/DDBJ whole genome shotgun (WGS) entry which is preliminary data.</text>
</comment>
<reference evidence="2" key="1">
    <citation type="journal article" date="2020" name="Fungal Divers.">
        <title>Resolving the Mortierellaceae phylogeny through synthesis of multi-gene phylogenetics and phylogenomics.</title>
        <authorList>
            <person name="Vandepol N."/>
            <person name="Liber J."/>
            <person name="Desiro A."/>
            <person name="Na H."/>
            <person name="Kennedy M."/>
            <person name="Barry K."/>
            <person name="Grigoriev I.V."/>
            <person name="Miller A.N."/>
            <person name="O'Donnell K."/>
            <person name="Stajich J.E."/>
            <person name="Bonito G."/>
        </authorList>
    </citation>
    <scope>NUCLEOTIDE SEQUENCE</scope>
    <source>
        <strain evidence="2">KOD948</strain>
    </source>
</reference>
<dbReference type="AlphaFoldDB" id="A0A9P6Q8K8"/>
<sequence>MAACYSSSATAPLHALASQFLGESSVSNKTSLFRSQSQQQPQQPQHQPHQHQHHRSIHPQGLFPRQHLVSQPYPSQKHAHIGSDPFDQAWSAAMPPNATDAATVAPHLRHLPDLDMIASWEHAVHYQQQQQQRQATVSSLSMPPNSDLSISEFETFHYQPATLSVPGIQEKGSAWAQEMARQEATEEDEEEDEFREEWSNDHFTRAYIDSHQQQFQQIEEQGQLKETRLQEEREKQRSASCGPPRSIGGWMMAGTGSSGAMTAQETTSTTRRLRVPGLDPIQNAERSSQDPHYFKVNEFMSFEYQDDLQSNKTHPQQPKPVYAEDRFMSLVSDLHLAEQIYYPGASSATTAQLSDEPDVPTAESTTTATAAAAAAEAASGAWAQEFALDASHHSRQRHLGAEWNWEKLFGKDPRRTLQLLSEASSKATLAGTSTSAADGSMTEHERLKSVALARLQALFGHLSLSPIQMSEKASGSTV</sequence>
<feature type="region of interest" description="Disordered" evidence="1">
    <location>
        <begin position="27"/>
        <end position="57"/>
    </location>
</feature>
<dbReference type="OrthoDB" id="2440148at2759"/>
<evidence type="ECO:0000313" key="3">
    <source>
        <dbReference type="Proteomes" id="UP000726737"/>
    </source>
</evidence>
<gene>
    <name evidence="2" type="ORF">BG011_009421</name>
</gene>
<protein>
    <submittedName>
        <fullName evidence="2">Uncharacterized protein</fullName>
    </submittedName>
</protein>
<evidence type="ECO:0000313" key="2">
    <source>
        <dbReference type="EMBL" id="KAG0263024.1"/>
    </source>
</evidence>
<feature type="region of interest" description="Disordered" evidence="1">
    <location>
        <begin position="71"/>
        <end position="93"/>
    </location>
</feature>
<keyword evidence="3" id="KW-1185">Reference proteome</keyword>
<feature type="compositionally biased region" description="Basic residues" evidence="1">
    <location>
        <begin position="48"/>
        <end position="57"/>
    </location>
</feature>
<name>A0A9P6Q8K8_9FUNG</name>
<dbReference type="Proteomes" id="UP000726737">
    <property type="component" value="Unassembled WGS sequence"/>
</dbReference>
<dbReference type="EMBL" id="JAAAJA010000084">
    <property type="protein sequence ID" value="KAG0263024.1"/>
    <property type="molecule type" value="Genomic_DNA"/>
</dbReference>
<proteinExistence type="predicted"/>
<feature type="compositionally biased region" description="Basic and acidic residues" evidence="1">
    <location>
        <begin position="227"/>
        <end position="237"/>
    </location>
</feature>
<accession>A0A9P6Q8K8</accession>
<feature type="region of interest" description="Disordered" evidence="1">
    <location>
        <begin position="227"/>
        <end position="248"/>
    </location>
</feature>
<organism evidence="2 3">
    <name type="scientific">Mortierella polycephala</name>
    <dbReference type="NCBI Taxonomy" id="41804"/>
    <lineage>
        <taxon>Eukaryota</taxon>
        <taxon>Fungi</taxon>
        <taxon>Fungi incertae sedis</taxon>
        <taxon>Mucoromycota</taxon>
        <taxon>Mortierellomycotina</taxon>
        <taxon>Mortierellomycetes</taxon>
        <taxon>Mortierellales</taxon>
        <taxon>Mortierellaceae</taxon>
        <taxon>Mortierella</taxon>
    </lineage>
</organism>
<evidence type="ECO:0000256" key="1">
    <source>
        <dbReference type="SAM" id="MobiDB-lite"/>
    </source>
</evidence>